<organism evidence="1 2">
    <name type="scientific">Halogeometricum salsisoli</name>
    <dbReference type="NCBI Taxonomy" id="2950536"/>
    <lineage>
        <taxon>Archaea</taxon>
        <taxon>Methanobacteriati</taxon>
        <taxon>Methanobacteriota</taxon>
        <taxon>Stenosarchaea group</taxon>
        <taxon>Halobacteria</taxon>
        <taxon>Halobacteriales</taxon>
        <taxon>Haloferacaceae</taxon>
        <taxon>Halogeometricum</taxon>
    </lineage>
</organism>
<name>A0ABU2GIY4_9EURY</name>
<accession>A0ABU2GIY4</accession>
<protein>
    <submittedName>
        <fullName evidence="1">Uncharacterized protein</fullName>
    </submittedName>
</protein>
<sequence length="69" mass="7739">MRETGSTARDSVVGSRLTGTSTRIFTTSLETREILTTVTIFFVDDHWTYVDEAATEVAPFDRRAKSHSL</sequence>
<dbReference type="RefSeq" id="WP_310925117.1">
    <property type="nucleotide sequence ID" value="NZ_JAMQOP010000003.1"/>
</dbReference>
<evidence type="ECO:0000313" key="1">
    <source>
        <dbReference type="EMBL" id="MDS0300223.1"/>
    </source>
</evidence>
<proteinExistence type="predicted"/>
<evidence type="ECO:0000313" key="2">
    <source>
        <dbReference type="Proteomes" id="UP001257060"/>
    </source>
</evidence>
<keyword evidence="2" id="KW-1185">Reference proteome</keyword>
<reference evidence="1 2" key="1">
    <citation type="submission" date="2022-06" db="EMBL/GenBank/DDBJ databases">
        <title>Halogeometricum sp. a new haloarchaeum isolate from saline soil.</title>
        <authorList>
            <person name="Strakova D."/>
            <person name="Galisteo C."/>
            <person name="Sanchez-Porro C."/>
            <person name="Ventosa A."/>
        </authorList>
    </citation>
    <scope>NUCLEOTIDE SEQUENCE [LARGE SCALE GENOMIC DNA]</scope>
    <source>
        <strain evidence="1 2">S1BR25-6</strain>
    </source>
</reference>
<gene>
    <name evidence="1" type="ORF">NDI76_15860</name>
</gene>
<dbReference type="Proteomes" id="UP001257060">
    <property type="component" value="Unassembled WGS sequence"/>
</dbReference>
<comment type="caution">
    <text evidence="1">The sequence shown here is derived from an EMBL/GenBank/DDBJ whole genome shotgun (WGS) entry which is preliminary data.</text>
</comment>
<dbReference type="EMBL" id="JAMQOP010000003">
    <property type="protein sequence ID" value="MDS0300223.1"/>
    <property type="molecule type" value="Genomic_DNA"/>
</dbReference>